<evidence type="ECO:0000256" key="1">
    <source>
        <dbReference type="SAM" id="MobiDB-lite"/>
    </source>
</evidence>
<evidence type="ECO:0000313" key="3">
    <source>
        <dbReference type="Proteomes" id="UP000001740"/>
    </source>
</evidence>
<evidence type="ECO:0000313" key="2">
    <source>
        <dbReference type="EMBL" id="ACD59738.1"/>
    </source>
</evidence>
<proteinExistence type="predicted"/>
<name>A0A0K0GLV3_XANOP</name>
<reference evidence="2 3" key="1">
    <citation type="journal article" date="2008" name="BMC Genomics">
        <title>Genome sequence and rapid evolution of the rice pathogen Xanthomonas oryzae pv. oryzae PXO99A.</title>
        <authorList>
            <person name="Salzberg S.L."/>
            <person name="Sommer D.D."/>
            <person name="Schatz M.C."/>
            <person name="Phillippy A.M."/>
            <person name="Rabinowicz P.D."/>
            <person name="Tsuge S."/>
            <person name="Furutani A."/>
            <person name="Ochiai H."/>
            <person name="Delcher A.L."/>
            <person name="Kelley D."/>
            <person name="Madupu R."/>
            <person name="Puiu D."/>
            <person name="Radune D."/>
            <person name="Shumway M."/>
            <person name="Trapnell C."/>
            <person name="Aparna G."/>
            <person name="Jha G."/>
            <person name="Pandey A."/>
            <person name="Patil P.B."/>
            <person name="Ishihara H."/>
            <person name="Meyer D.F."/>
            <person name="Szurek B."/>
            <person name="Verdier V."/>
            <person name="Koebnik R."/>
            <person name="Dow J.M."/>
            <person name="Ryan R.P."/>
            <person name="Hirata H."/>
            <person name="Tsuyumu S."/>
            <person name="Won Lee S."/>
            <person name="Seo Y.S."/>
            <person name="Sriariyanum M."/>
            <person name="Ronald P.C."/>
            <person name="Sonti R.V."/>
            <person name="Van Sluys M.A."/>
            <person name="Leach J.E."/>
            <person name="White F.F."/>
            <person name="Bogdanove A.J."/>
        </authorList>
    </citation>
    <scope>NUCLEOTIDE SEQUENCE [LARGE SCALE GENOMIC DNA]</scope>
    <source>
        <strain evidence="2 3">PXO99A</strain>
    </source>
</reference>
<feature type="region of interest" description="Disordered" evidence="1">
    <location>
        <begin position="55"/>
        <end position="89"/>
    </location>
</feature>
<organism evidence="2 3">
    <name type="scientific">Xanthomonas oryzae pv. oryzae (strain PXO99A)</name>
    <dbReference type="NCBI Taxonomy" id="360094"/>
    <lineage>
        <taxon>Bacteria</taxon>
        <taxon>Pseudomonadati</taxon>
        <taxon>Pseudomonadota</taxon>
        <taxon>Gammaproteobacteria</taxon>
        <taxon>Lysobacterales</taxon>
        <taxon>Lysobacteraceae</taxon>
        <taxon>Xanthomonas</taxon>
    </lineage>
</organism>
<dbReference type="HOGENOM" id="CLU_2453895_0_0_6"/>
<sequence>MQMSEHWMRVRSLPPIRLPHRRASSGIAVDRPTDALLSQTELPTAWHCHTEIVPRWRQRAKKNGRSESGHRMPAATKPDQCSSSSSSSA</sequence>
<dbReference type="KEGG" id="xop:PXO_01655"/>
<accession>A0A0K0GLV3</accession>
<dbReference type="Proteomes" id="UP000001740">
    <property type="component" value="Chromosome"/>
</dbReference>
<gene>
    <name evidence="2" type="ordered locus">PXO_01655</name>
</gene>
<protein>
    <submittedName>
        <fullName evidence="2">IS1389 transposase</fullName>
    </submittedName>
</protein>
<dbReference type="AlphaFoldDB" id="A0A0K0GLV3"/>
<dbReference type="EMBL" id="CP000967">
    <property type="protein sequence ID" value="ACD59738.1"/>
    <property type="molecule type" value="Genomic_DNA"/>
</dbReference>